<evidence type="ECO:0000256" key="6">
    <source>
        <dbReference type="ARBA" id="ARBA00005159"/>
    </source>
</evidence>
<name>A0A382NF01_9ZZZZ</name>
<feature type="non-terminal residue" evidence="18">
    <location>
        <position position="1"/>
    </location>
</feature>
<evidence type="ECO:0000256" key="1">
    <source>
        <dbReference type="ARBA" id="ARBA00000312"/>
    </source>
</evidence>
<keyword evidence="13" id="KW-0418">Kinase</keyword>
<keyword evidence="12" id="KW-0547">Nucleotide-binding</keyword>
<comment type="pathway">
    <text evidence="5">Cofactor biosynthesis; adenosylcobalamin biosynthesis; adenosylcobalamin from cob(II)yrinate a,c-diamide: step 6/7.</text>
</comment>
<evidence type="ECO:0000256" key="10">
    <source>
        <dbReference type="ARBA" id="ARBA00022573"/>
    </source>
</evidence>
<dbReference type="SUPFAM" id="SSF52540">
    <property type="entry name" value="P-loop containing nucleoside triphosphate hydrolases"/>
    <property type="match status" value="1"/>
</dbReference>
<dbReference type="GO" id="GO:0005525">
    <property type="term" value="F:GTP binding"/>
    <property type="evidence" value="ECO:0007669"/>
    <property type="project" value="UniProtKB-KW"/>
</dbReference>
<proteinExistence type="inferred from homology"/>
<reference evidence="18" key="1">
    <citation type="submission" date="2018-05" db="EMBL/GenBank/DDBJ databases">
        <authorList>
            <person name="Lanie J.A."/>
            <person name="Ng W.-L."/>
            <person name="Kazmierczak K.M."/>
            <person name="Andrzejewski T.M."/>
            <person name="Davidsen T.M."/>
            <person name="Wayne K.J."/>
            <person name="Tettelin H."/>
            <person name="Glass J.I."/>
            <person name="Rusch D."/>
            <person name="Podicherti R."/>
            <person name="Tsui H.-C.T."/>
            <person name="Winkler M.E."/>
        </authorList>
    </citation>
    <scope>NUCLEOTIDE SEQUENCE</scope>
</reference>
<dbReference type="PANTHER" id="PTHR34848">
    <property type="match status" value="1"/>
</dbReference>
<sequence>TGLASDPEMEQRIHRHRDSRPDTWWTLEAPIDLAKSLDIALSAADAPGVVLIDSLDSWVGNLLQQHEDEPRDILESLVQESLGKMIEICGRSSAAIVMVSSEVGLTLVPPFPLGRRFQDMLGLVNQRVAAAAARVYLVVAGVPMVIKSPDKN</sequence>
<dbReference type="Gene3D" id="3.40.50.300">
    <property type="entry name" value="P-loop containing nucleotide triphosphate hydrolases"/>
    <property type="match status" value="1"/>
</dbReference>
<keyword evidence="11" id="KW-0808">Transferase</keyword>
<evidence type="ECO:0000256" key="3">
    <source>
        <dbReference type="ARBA" id="ARBA00001522"/>
    </source>
</evidence>
<comment type="similarity">
    <text evidence="7">Belongs to the CobU/CobP family.</text>
</comment>
<comment type="catalytic activity">
    <reaction evidence="3">
        <text>adenosylcob(III)inamide + GTP = adenosylcob(III)inamide phosphate + GDP + H(+)</text>
        <dbReference type="Rhea" id="RHEA:15765"/>
        <dbReference type="ChEBI" id="CHEBI:2480"/>
        <dbReference type="ChEBI" id="CHEBI:15378"/>
        <dbReference type="ChEBI" id="CHEBI:37565"/>
        <dbReference type="ChEBI" id="CHEBI:58189"/>
        <dbReference type="ChEBI" id="CHEBI:58502"/>
        <dbReference type="EC" id="2.7.1.156"/>
    </reaction>
</comment>
<evidence type="ECO:0000256" key="4">
    <source>
        <dbReference type="ARBA" id="ARBA00003889"/>
    </source>
</evidence>
<gene>
    <name evidence="18" type="ORF">METZ01_LOCUS312124</name>
</gene>
<protein>
    <recommendedName>
        <fullName evidence="16">Adenosylcobinamide kinase</fullName>
        <ecNumber evidence="8">2.7.1.156</ecNumber>
        <ecNumber evidence="9">2.7.7.62</ecNumber>
    </recommendedName>
    <alternativeName>
        <fullName evidence="17">Adenosylcobinamide-phosphate guanylyltransferase</fullName>
    </alternativeName>
</protein>
<dbReference type="PANTHER" id="PTHR34848:SF1">
    <property type="entry name" value="BIFUNCTIONAL ADENOSYLCOBALAMIN BIOSYNTHESIS PROTEIN COBU"/>
    <property type="match status" value="1"/>
</dbReference>
<evidence type="ECO:0000256" key="17">
    <source>
        <dbReference type="ARBA" id="ARBA00030571"/>
    </source>
</evidence>
<evidence type="ECO:0000313" key="18">
    <source>
        <dbReference type="EMBL" id="SVC59270.1"/>
    </source>
</evidence>
<dbReference type="GO" id="GO:0005524">
    <property type="term" value="F:ATP binding"/>
    <property type="evidence" value="ECO:0007669"/>
    <property type="project" value="UniProtKB-KW"/>
</dbReference>
<evidence type="ECO:0000256" key="8">
    <source>
        <dbReference type="ARBA" id="ARBA00012016"/>
    </source>
</evidence>
<dbReference type="GO" id="GO:0009236">
    <property type="term" value="P:cobalamin biosynthetic process"/>
    <property type="evidence" value="ECO:0007669"/>
    <property type="project" value="UniProtKB-KW"/>
</dbReference>
<evidence type="ECO:0000256" key="12">
    <source>
        <dbReference type="ARBA" id="ARBA00022741"/>
    </source>
</evidence>
<keyword evidence="15" id="KW-0342">GTP-binding</keyword>
<dbReference type="AlphaFoldDB" id="A0A382NF01"/>
<evidence type="ECO:0000256" key="9">
    <source>
        <dbReference type="ARBA" id="ARBA00012523"/>
    </source>
</evidence>
<evidence type="ECO:0000256" key="16">
    <source>
        <dbReference type="ARBA" id="ARBA00029570"/>
    </source>
</evidence>
<evidence type="ECO:0000256" key="11">
    <source>
        <dbReference type="ARBA" id="ARBA00022679"/>
    </source>
</evidence>
<dbReference type="InterPro" id="IPR003203">
    <property type="entry name" value="CobU/CobP"/>
</dbReference>
<accession>A0A382NF01</accession>
<evidence type="ECO:0000256" key="7">
    <source>
        <dbReference type="ARBA" id="ARBA00007490"/>
    </source>
</evidence>
<dbReference type="GO" id="GO:0008820">
    <property type="term" value="F:cobinamide phosphate guanylyltransferase activity"/>
    <property type="evidence" value="ECO:0007669"/>
    <property type="project" value="UniProtKB-EC"/>
</dbReference>
<comment type="catalytic activity">
    <reaction evidence="2">
        <text>adenosylcob(III)inamide phosphate + GTP + H(+) = adenosylcob(III)inamide-GDP + diphosphate</text>
        <dbReference type="Rhea" id="RHEA:22712"/>
        <dbReference type="ChEBI" id="CHEBI:15378"/>
        <dbReference type="ChEBI" id="CHEBI:33019"/>
        <dbReference type="ChEBI" id="CHEBI:37565"/>
        <dbReference type="ChEBI" id="CHEBI:58502"/>
        <dbReference type="ChEBI" id="CHEBI:60487"/>
        <dbReference type="EC" id="2.7.7.62"/>
    </reaction>
</comment>
<dbReference type="Pfam" id="PF02283">
    <property type="entry name" value="CobU"/>
    <property type="match status" value="1"/>
</dbReference>
<dbReference type="EC" id="2.7.7.62" evidence="9"/>
<evidence type="ECO:0000256" key="5">
    <source>
        <dbReference type="ARBA" id="ARBA00004692"/>
    </source>
</evidence>
<dbReference type="EC" id="2.7.1.156" evidence="8"/>
<dbReference type="InterPro" id="IPR027417">
    <property type="entry name" value="P-loop_NTPase"/>
</dbReference>
<dbReference type="GO" id="GO:0043752">
    <property type="term" value="F:adenosylcobinamide kinase activity"/>
    <property type="evidence" value="ECO:0007669"/>
    <property type="project" value="UniProtKB-EC"/>
</dbReference>
<comment type="pathway">
    <text evidence="6">Cofactor biosynthesis; adenosylcobalamin biosynthesis; adenosylcobalamin from cob(II)yrinate a,c-diamide: step 5/7.</text>
</comment>
<organism evidence="18">
    <name type="scientific">marine metagenome</name>
    <dbReference type="NCBI Taxonomy" id="408172"/>
    <lineage>
        <taxon>unclassified sequences</taxon>
        <taxon>metagenomes</taxon>
        <taxon>ecological metagenomes</taxon>
    </lineage>
</organism>
<evidence type="ECO:0000256" key="14">
    <source>
        <dbReference type="ARBA" id="ARBA00022840"/>
    </source>
</evidence>
<evidence type="ECO:0000256" key="15">
    <source>
        <dbReference type="ARBA" id="ARBA00023134"/>
    </source>
</evidence>
<evidence type="ECO:0000256" key="2">
    <source>
        <dbReference type="ARBA" id="ARBA00000711"/>
    </source>
</evidence>
<comment type="function">
    <text evidence="4">Catalyzes ATP-dependent phosphorylation of adenosylcobinamide and addition of GMP to adenosylcobinamide phosphate.</text>
</comment>
<dbReference type="PIRSF" id="PIRSF006135">
    <property type="entry name" value="CobU"/>
    <property type="match status" value="1"/>
</dbReference>
<evidence type="ECO:0000256" key="13">
    <source>
        <dbReference type="ARBA" id="ARBA00022777"/>
    </source>
</evidence>
<keyword evidence="14" id="KW-0067">ATP-binding</keyword>
<keyword evidence="10" id="KW-0169">Cobalamin biosynthesis</keyword>
<dbReference type="EMBL" id="UINC01099758">
    <property type="protein sequence ID" value="SVC59270.1"/>
    <property type="molecule type" value="Genomic_DNA"/>
</dbReference>
<comment type="catalytic activity">
    <reaction evidence="1">
        <text>adenosylcob(III)inamide + ATP = adenosylcob(III)inamide phosphate + ADP + H(+)</text>
        <dbReference type="Rhea" id="RHEA:15769"/>
        <dbReference type="ChEBI" id="CHEBI:2480"/>
        <dbReference type="ChEBI" id="CHEBI:15378"/>
        <dbReference type="ChEBI" id="CHEBI:30616"/>
        <dbReference type="ChEBI" id="CHEBI:58502"/>
        <dbReference type="ChEBI" id="CHEBI:456216"/>
        <dbReference type="EC" id="2.7.1.156"/>
    </reaction>
</comment>